<sequence length="96" mass="11216">MKDEDYKSIALICKTPKECNKLKKRLEKNGQFEIDIINDKNDTYKAGVVIVPSYLAKGLEFDVVFIVNLDEKYEESEMDLKLLYVAMTRTHHLLYP</sequence>
<dbReference type="Gene3D" id="3.40.50.300">
    <property type="entry name" value="P-loop containing nucleotide triphosphate hydrolases"/>
    <property type="match status" value="1"/>
</dbReference>
<dbReference type="GO" id="GO:0004386">
    <property type="term" value="F:helicase activity"/>
    <property type="evidence" value="ECO:0007669"/>
    <property type="project" value="UniProtKB-KW"/>
</dbReference>
<keyword evidence="2" id="KW-0067">ATP-binding</keyword>
<name>A0A1T4NXT6_9FIRM</name>
<dbReference type="InterPro" id="IPR027417">
    <property type="entry name" value="P-loop_NTPase"/>
</dbReference>
<feature type="domain" description="UvrD-like helicase C-terminal" evidence="1">
    <location>
        <begin position="48"/>
        <end position="95"/>
    </location>
</feature>
<dbReference type="InterPro" id="IPR027785">
    <property type="entry name" value="UvrD-like_helicase_C"/>
</dbReference>
<evidence type="ECO:0000313" key="2">
    <source>
        <dbReference type="EMBL" id="SJZ84021.1"/>
    </source>
</evidence>
<dbReference type="AlphaFoldDB" id="A0A1T4NXT6"/>
<dbReference type="SUPFAM" id="SSF52540">
    <property type="entry name" value="P-loop containing nucleoside triphosphate hydrolases"/>
    <property type="match status" value="1"/>
</dbReference>
<dbReference type="RefSeq" id="WP_078810410.1">
    <property type="nucleotide sequence ID" value="NZ_FUWM01000016.1"/>
</dbReference>
<evidence type="ECO:0000259" key="1">
    <source>
        <dbReference type="Pfam" id="PF13538"/>
    </source>
</evidence>
<evidence type="ECO:0000313" key="3">
    <source>
        <dbReference type="Proteomes" id="UP000190625"/>
    </source>
</evidence>
<reference evidence="3" key="1">
    <citation type="submission" date="2017-02" db="EMBL/GenBank/DDBJ databases">
        <authorList>
            <person name="Varghese N."/>
            <person name="Submissions S."/>
        </authorList>
    </citation>
    <scope>NUCLEOTIDE SEQUENCE [LARGE SCALE GENOMIC DNA]</scope>
    <source>
        <strain evidence="3">ATCC BAA-73</strain>
    </source>
</reference>
<accession>A0A1T4NXT6</accession>
<dbReference type="Pfam" id="PF13538">
    <property type="entry name" value="UvrD_C_2"/>
    <property type="match status" value="1"/>
</dbReference>
<keyword evidence="2" id="KW-0547">Nucleotide-binding</keyword>
<protein>
    <submittedName>
        <fullName evidence="2">UvrD-like helicase C-terminal domain-containing protein</fullName>
    </submittedName>
</protein>
<dbReference type="Proteomes" id="UP000190625">
    <property type="component" value="Unassembled WGS sequence"/>
</dbReference>
<keyword evidence="3" id="KW-1185">Reference proteome</keyword>
<dbReference type="OrthoDB" id="9787585at2"/>
<proteinExistence type="predicted"/>
<organism evidence="2 3">
    <name type="scientific">Selenihalanaerobacter shriftii</name>
    <dbReference type="NCBI Taxonomy" id="142842"/>
    <lineage>
        <taxon>Bacteria</taxon>
        <taxon>Bacillati</taxon>
        <taxon>Bacillota</taxon>
        <taxon>Clostridia</taxon>
        <taxon>Halanaerobiales</taxon>
        <taxon>Halobacteroidaceae</taxon>
        <taxon>Selenihalanaerobacter</taxon>
    </lineage>
</organism>
<keyword evidence="2" id="KW-0378">Hydrolase</keyword>
<keyword evidence="2" id="KW-0347">Helicase</keyword>
<gene>
    <name evidence="2" type="ORF">SAMN02745118_01976</name>
</gene>
<dbReference type="STRING" id="142842.SAMN02745118_01976"/>
<dbReference type="EMBL" id="FUWM01000016">
    <property type="protein sequence ID" value="SJZ84021.1"/>
    <property type="molecule type" value="Genomic_DNA"/>
</dbReference>